<keyword evidence="4" id="KW-1185">Reference proteome</keyword>
<accession>A0A8K0GAT9</accession>
<protein>
    <recommendedName>
        <fullName evidence="2">HTH psq-type domain-containing protein</fullName>
    </recommendedName>
</protein>
<organism evidence="3 4">
    <name type="scientific">Ignelater luminosus</name>
    <name type="common">Cucubano</name>
    <name type="synonym">Pyrophorus luminosus</name>
    <dbReference type="NCBI Taxonomy" id="2038154"/>
    <lineage>
        <taxon>Eukaryota</taxon>
        <taxon>Metazoa</taxon>
        <taxon>Ecdysozoa</taxon>
        <taxon>Arthropoda</taxon>
        <taxon>Hexapoda</taxon>
        <taxon>Insecta</taxon>
        <taxon>Pterygota</taxon>
        <taxon>Neoptera</taxon>
        <taxon>Endopterygota</taxon>
        <taxon>Coleoptera</taxon>
        <taxon>Polyphaga</taxon>
        <taxon>Elateriformia</taxon>
        <taxon>Elateroidea</taxon>
        <taxon>Elateridae</taxon>
        <taxon>Agrypninae</taxon>
        <taxon>Pyrophorini</taxon>
        <taxon>Ignelater</taxon>
    </lineage>
</organism>
<dbReference type="Gene3D" id="1.10.10.60">
    <property type="entry name" value="Homeodomain-like"/>
    <property type="match status" value="1"/>
</dbReference>
<sequence>MPKVKKECKYTRTYDEVKLQKALNDIQSGLPKKKASIKYGILEQTFQYRLSEKFKKVGHGPEEKNLLEEWILGKTNDKGHYTEKELNDMPIVLNADNGQRNDIRLEISQRNDNENLLIPLEDD</sequence>
<dbReference type="OrthoDB" id="6756758at2759"/>
<dbReference type="InterPro" id="IPR009057">
    <property type="entry name" value="Homeodomain-like_sf"/>
</dbReference>
<dbReference type="EMBL" id="VTPC01013383">
    <property type="protein sequence ID" value="KAF2892096.1"/>
    <property type="molecule type" value="Genomic_DNA"/>
</dbReference>
<proteinExistence type="predicted"/>
<comment type="caution">
    <text evidence="3">The sequence shown here is derived from an EMBL/GenBank/DDBJ whole genome shotgun (WGS) entry which is preliminary data.</text>
</comment>
<feature type="domain" description="HTH psq-type" evidence="2">
    <location>
        <begin position="18"/>
        <end position="53"/>
    </location>
</feature>
<comment type="subcellular location">
    <subcellularLocation>
        <location evidence="1">Nucleus</location>
    </subcellularLocation>
</comment>
<evidence type="ECO:0000313" key="3">
    <source>
        <dbReference type="EMBL" id="KAF2892096.1"/>
    </source>
</evidence>
<dbReference type="Proteomes" id="UP000801492">
    <property type="component" value="Unassembled WGS sequence"/>
</dbReference>
<gene>
    <name evidence="3" type="ORF">ILUMI_14077</name>
</gene>
<dbReference type="SUPFAM" id="SSF46689">
    <property type="entry name" value="Homeodomain-like"/>
    <property type="match status" value="1"/>
</dbReference>
<dbReference type="InterPro" id="IPR007889">
    <property type="entry name" value="HTH_Psq"/>
</dbReference>
<evidence type="ECO:0000256" key="1">
    <source>
        <dbReference type="ARBA" id="ARBA00004123"/>
    </source>
</evidence>
<evidence type="ECO:0000313" key="4">
    <source>
        <dbReference type="Proteomes" id="UP000801492"/>
    </source>
</evidence>
<dbReference type="GO" id="GO:0005634">
    <property type="term" value="C:nucleus"/>
    <property type="evidence" value="ECO:0007669"/>
    <property type="project" value="UniProtKB-SubCell"/>
</dbReference>
<name>A0A8K0GAT9_IGNLU</name>
<dbReference type="GO" id="GO:0003677">
    <property type="term" value="F:DNA binding"/>
    <property type="evidence" value="ECO:0007669"/>
    <property type="project" value="InterPro"/>
</dbReference>
<dbReference type="Pfam" id="PF05225">
    <property type="entry name" value="HTH_psq"/>
    <property type="match status" value="1"/>
</dbReference>
<dbReference type="AlphaFoldDB" id="A0A8K0GAT9"/>
<evidence type="ECO:0000259" key="2">
    <source>
        <dbReference type="Pfam" id="PF05225"/>
    </source>
</evidence>
<reference evidence="3" key="1">
    <citation type="submission" date="2019-08" db="EMBL/GenBank/DDBJ databases">
        <title>The genome of the North American firefly Photinus pyralis.</title>
        <authorList>
            <consortium name="Photinus pyralis genome working group"/>
            <person name="Fallon T.R."/>
            <person name="Sander Lower S.E."/>
            <person name="Weng J.-K."/>
        </authorList>
    </citation>
    <scope>NUCLEOTIDE SEQUENCE</scope>
    <source>
        <strain evidence="3">TRF0915ILg1</strain>
        <tissue evidence="3">Whole body</tissue>
    </source>
</reference>